<comment type="caution">
    <text evidence="2">The sequence shown here is derived from an EMBL/GenBank/DDBJ whole genome shotgun (WGS) entry which is preliminary data.</text>
</comment>
<dbReference type="EMBL" id="NBNE01006998">
    <property type="protein sequence ID" value="OWZ01230.1"/>
    <property type="molecule type" value="Genomic_DNA"/>
</dbReference>
<sequence length="80" mass="9185">MDPDKLNKSNSKFDLSDEQLRNVKDRKRRLCSPSVLHVPDFTKHMHPRTDAGKFALPIVKTDHKSIETIVTQKMTNSRPG</sequence>
<evidence type="ECO:0000313" key="3">
    <source>
        <dbReference type="Proteomes" id="UP000198211"/>
    </source>
</evidence>
<name>A0A225V9W3_9STRA</name>
<dbReference type="AlphaFoldDB" id="A0A225V9W3"/>
<proteinExistence type="predicted"/>
<dbReference type="InterPro" id="IPR043502">
    <property type="entry name" value="DNA/RNA_pol_sf"/>
</dbReference>
<accession>A0A225V9W3</accession>
<evidence type="ECO:0000313" key="2">
    <source>
        <dbReference type="EMBL" id="OWZ01230.1"/>
    </source>
</evidence>
<feature type="region of interest" description="Disordered" evidence="1">
    <location>
        <begin position="1"/>
        <end position="20"/>
    </location>
</feature>
<keyword evidence="3" id="KW-1185">Reference proteome</keyword>
<gene>
    <name evidence="2" type="ORF">PHMEG_00027425</name>
</gene>
<reference evidence="3" key="1">
    <citation type="submission" date="2017-03" db="EMBL/GenBank/DDBJ databases">
        <title>Phytopthora megakarya and P. palmivora, two closely related causual agents of cacao black pod achieved similar genome size and gene model numbers by different mechanisms.</title>
        <authorList>
            <person name="Ali S."/>
            <person name="Shao J."/>
            <person name="Larry D.J."/>
            <person name="Kronmiller B."/>
            <person name="Shen D."/>
            <person name="Strem M.D."/>
            <person name="Melnick R.L."/>
            <person name="Guiltinan M.J."/>
            <person name="Tyler B.M."/>
            <person name="Meinhardt L.W."/>
            <person name="Bailey B.A."/>
        </authorList>
    </citation>
    <scope>NUCLEOTIDE SEQUENCE [LARGE SCALE GENOMIC DNA]</scope>
    <source>
        <strain evidence="3">zdho120</strain>
    </source>
</reference>
<protein>
    <submittedName>
        <fullName evidence="2">Uncharacterized protein</fullName>
    </submittedName>
</protein>
<dbReference type="SUPFAM" id="SSF56672">
    <property type="entry name" value="DNA/RNA polymerases"/>
    <property type="match status" value="1"/>
</dbReference>
<dbReference type="Proteomes" id="UP000198211">
    <property type="component" value="Unassembled WGS sequence"/>
</dbReference>
<organism evidence="2 3">
    <name type="scientific">Phytophthora megakarya</name>
    <dbReference type="NCBI Taxonomy" id="4795"/>
    <lineage>
        <taxon>Eukaryota</taxon>
        <taxon>Sar</taxon>
        <taxon>Stramenopiles</taxon>
        <taxon>Oomycota</taxon>
        <taxon>Peronosporomycetes</taxon>
        <taxon>Peronosporales</taxon>
        <taxon>Peronosporaceae</taxon>
        <taxon>Phytophthora</taxon>
    </lineage>
</organism>
<evidence type="ECO:0000256" key="1">
    <source>
        <dbReference type="SAM" id="MobiDB-lite"/>
    </source>
</evidence>